<evidence type="ECO:0000256" key="1">
    <source>
        <dbReference type="ARBA" id="ARBA00010134"/>
    </source>
</evidence>
<feature type="domain" description="Caspase family p20" evidence="3">
    <location>
        <begin position="114"/>
        <end position="141"/>
    </location>
</feature>
<dbReference type="Proteomes" id="UP000030742">
    <property type="component" value="Unassembled WGS sequence"/>
</dbReference>
<gene>
    <name evidence="4" type="ORF">D910_06861</name>
</gene>
<organism evidence="4 5">
    <name type="scientific">Dendroctonus ponderosae</name>
    <name type="common">Mountain pine beetle</name>
    <dbReference type="NCBI Taxonomy" id="77166"/>
    <lineage>
        <taxon>Eukaryota</taxon>
        <taxon>Metazoa</taxon>
        <taxon>Ecdysozoa</taxon>
        <taxon>Arthropoda</taxon>
        <taxon>Hexapoda</taxon>
        <taxon>Insecta</taxon>
        <taxon>Pterygota</taxon>
        <taxon>Neoptera</taxon>
        <taxon>Endopterygota</taxon>
        <taxon>Coleoptera</taxon>
        <taxon>Polyphaga</taxon>
        <taxon>Cucujiformia</taxon>
        <taxon>Curculionidae</taxon>
        <taxon>Scolytinae</taxon>
        <taxon>Dendroctonus</taxon>
    </lineage>
</organism>
<name>U4UHY5_DENPD</name>
<dbReference type="PANTHER" id="PTHR10454">
    <property type="entry name" value="CASPASE"/>
    <property type="match status" value="1"/>
</dbReference>
<feature type="domain" description="Caspase family p20" evidence="3">
    <location>
        <begin position="574"/>
        <end position="606"/>
    </location>
</feature>
<dbReference type="EMBL" id="KB632170">
    <property type="protein sequence ID" value="ERL89495.1"/>
    <property type="molecule type" value="Genomic_DNA"/>
</dbReference>
<accession>U4UHY5</accession>
<dbReference type="InterPro" id="IPR015917">
    <property type="entry name" value="Pept_C14A"/>
</dbReference>
<dbReference type="AlphaFoldDB" id="U4UHY5"/>
<proteinExistence type="inferred from homology"/>
<comment type="similarity">
    <text evidence="1">Belongs to the peptidase C14A family.</text>
</comment>
<feature type="region of interest" description="Disordered" evidence="2">
    <location>
        <begin position="853"/>
        <end position="875"/>
    </location>
</feature>
<dbReference type="SUPFAM" id="SSF52129">
    <property type="entry name" value="Caspase-like"/>
    <property type="match status" value="3"/>
</dbReference>
<dbReference type="SMART" id="SM00115">
    <property type="entry name" value="CASc"/>
    <property type="match status" value="1"/>
</dbReference>
<dbReference type="GO" id="GO:0004197">
    <property type="term" value="F:cysteine-type endopeptidase activity"/>
    <property type="evidence" value="ECO:0007669"/>
    <property type="project" value="InterPro"/>
</dbReference>
<dbReference type="Pfam" id="PF00656">
    <property type="entry name" value="Peptidase_C14"/>
    <property type="match status" value="2"/>
</dbReference>
<dbReference type="PROSITE" id="PS50208">
    <property type="entry name" value="CASPASE_P20"/>
    <property type="match status" value="3"/>
</dbReference>
<dbReference type="InterPro" id="IPR011600">
    <property type="entry name" value="Pept_C14_caspase"/>
</dbReference>
<dbReference type="InterPro" id="IPR002398">
    <property type="entry name" value="Pept_C14"/>
</dbReference>
<dbReference type="InterPro" id="IPR001309">
    <property type="entry name" value="Pept_C14_p20"/>
</dbReference>
<feature type="compositionally biased region" description="Polar residues" evidence="2">
    <location>
        <begin position="854"/>
        <end position="869"/>
    </location>
</feature>
<dbReference type="PANTHER" id="PTHR10454:SF210">
    <property type="entry name" value="CASPASE-2"/>
    <property type="match status" value="1"/>
</dbReference>
<sequence length="889" mass="103254">MSTFYVPSSSIYLPSSSMVDDDIEIKPPIDLIPDEYTRNGNFNFYVEAFFSDNDESAIELLHSLEELNFPVKRTALDNPVFDPEWITRVQKTVNDKEYDGILLLFAKMHLELQEMKNIWSQFTAKYCPKLKNKPKIFIFQVESQKGRSVQSDSTARKLKWPAAYETPSEADILIIHDKYDDGKTDLLRQLSANVKEYGEQENIITLISLGFQCNYQPLLISTMTKSFFFQFHSYRGNHLNIRKSQKWIMKEIEKLKSQNLQSNLKMRTIPIPSSSVGDIEIKPPIDLIPDEYTRKRNENFYVEAFFSNNDQNAVGFLNCLEELKFSVIRTASDTQLFEPQWITRVQKSVNGKKYDGILLLFAKIDLQVVDINKILDQFTSKHCPELKNKPKIFIFQKGRSVRSDRELKWLAGYDIPNEAEMFIIHDKYEDGTVDLFRQLSVRMKELVEQKSTNSLEFQRNYQLTLISTMTKPNLKMSTIPIPSLPVGDIEIKPPIDLIPDEYPRDGNGNFYVEAFFSNNDQSAVGLLNCLEELKFSVIRTASDTQLFEPQWITRVQKSVNDKEYDGILLLFAKIDLQVVEMKEIWGQFTSKHCPKLKNKPKVFIFQLENQKGRSLQSDSTARELKWLAGYETPSEADMLIIYHKYDDGKADLLRQFSANVKEYGEQENIITLISLGFQCNYQPLRISTMTRNFYLKLHLYRGSHLNIRKSQAWTKSEIEKIKSQLAKKSEERKGEAQQKRLWDIVREGSWRKRSVPTTPGEQANSTADLLKALKRNIEECGAKENIITLISIRSTFFHQPLIISTMTRNFFFVDHPYRGHSLSLLERQNYTKEQLQELINQWSQIRIVDKRVQHNGSASTSRTGSFRSRNANKRKAVEKALLTKPAWKP</sequence>
<dbReference type="GO" id="GO:0006508">
    <property type="term" value="P:proteolysis"/>
    <property type="evidence" value="ECO:0007669"/>
    <property type="project" value="InterPro"/>
</dbReference>
<dbReference type="GO" id="GO:0005737">
    <property type="term" value="C:cytoplasm"/>
    <property type="evidence" value="ECO:0007669"/>
    <property type="project" value="TreeGrafter"/>
</dbReference>
<evidence type="ECO:0000259" key="3">
    <source>
        <dbReference type="PROSITE" id="PS50208"/>
    </source>
</evidence>
<dbReference type="OrthoDB" id="6097640at2759"/>
<dbReference type="InterPro" id="IPR029030">
    <property type="entry name" value="Caspase-like_dom_sf"/>
</dbReference>
<feature type="domain" description="Caspase family p20" evidence="3">
    <location>
        <begin position="364"/>
        <end position="402"/>
    </location>
</feature>
<protein>
    <recommendedName>
        <fullName evidence="3">Caspase family p20 domain-containing protein</fullName>
    </recommendedName>
</protein>
<evidence type="ECO:0000313" key="5">
    <source>
        <dbReference type="Proteomes" id="UP000030742"/>
    </source>
</evidence>
<dbReference type="Gene3D" id="3.40.50.1460">
    <property type="match status" value="3"/>
</dbReference>
<evidence type="ECO:0000313" key="4">
    <source>
        <dbReference type="EMBL" id="ERL89495.1"/>
    </source>
</evidence>
<dbReference type="GO" id="GO:0043525">
    <property type="term" value="P:positive regulation of neuron apoptotic process"/>
    <property type="evidence" value="ECO:0007669"/>
    <property type="project" value="TreeGrafter"/>
</dbReference>
<dbReference type="GO" id="GO:0006915">
    <property type="term" value="P:apoptotic process"/>
    <property type="evidence" value="ECO:0007669"/>
    <property type="project" value="TreeGrafter"/>
</dbReference>
<reference evidence="4 5" key="1">
    <citation type="journal article" date="2013" name="Genome Biol.">
        <title>Draft genome of the mountain pine beetle, Dendroctonus ponderosae Hopkins, a major forest pest.</title>
        <authorList>
            <person name="Keeling C.I."/>
            <person name="Yuen M.M."/>
            <person name="Liao N.Y."/>
            <person name="Docking T.R."/>
            <person name="Chan S.K."/>
            <person name="Taylor G.A."/>
            <person name="Palmquist D.L."/>
            <person name="Jackman S.D."/>
            <person name="Nguyen A."/>
            <person name="Li M."/>
            <person name="Henderson H."/>
            <person name="Janes J.K."/>
            <person name="Zhao Y."/>
            <person name="Pandoh P."/>
            <person name="Moore R."/>
            <person name="Sperling F.A."/>
            <person name="Huber D.P."/>
            <person name="Birol I."/>
            <person name="Jones S.J."/>
            <person name="Bohlmann J."/>
        </authorList>
    </citation>
    <scope>NUCLEOTIDE SEQUENCE</scope>
</reference>
<evidence type="ECO:0000256" key="2">
    <source>
        <dbReference type="SAM" id="MobiDB-lite"/>
    </source>
</evidence>